<gene>
    <name evidence="1" type="ORF">OG288_37115</name>
</gene>
<protein>
    <submittedName>
        <fullName evidence="1">Relaxase/mobilization nuclease</fullName>
    </submittedName>
</protein>
<sequence>MPDEPLAEALGETLASNEDLPRYSVVAHWPGLARCTLDDEQKTSTPLQRAEHLDDPHLQYRFAVSPYDDRMAILHLDVCLHADDRELTGPEWAEVARRLARAAGILLHLADEARRIEQTLRLIPVRTELATKPTSAAAARLAGVLLLANENSGPLSTLRSLVGHTAHLMIRRPGAAGADPVHSQEVIARRLHGIGQDLDSIAVHLLQPRIAATPTAARHTAHRSL</sequence>
<evidence type="ECO:0000313" key="1">
    <source>
        <dbReference type="EMBL" id="WTP53454.1"/>
    </source>
</evidence>
<reference evidence="1" key="1">
    <citation type="submission" date="2022-10" db="EMBL/GenBank/DDBJ databases">
        <title>The complete genomes of actinobacterial strains from the NBC collection.</title>
        <authorList>
            <person name="Joergensen T.S."/>
            <person name="Alvarez Arevalo M."/>
            <person name="Sterndorff E.B."/>
            <person name="Faurdal D."/>
            <person name="Vuksanovic O."/>
            <person name="Mourched A.-S."/>
            <person name="Charusanti P."/>
            <person name="Shaw S."/>
            <person name="Blin K."/>
            <person name="Weber T."/>
        </authorList>
    </citation>
    <scope>NUCLEOTIDE SEQUENCE</scope>
    <source>
        <strain evidence="1">NBC_00189</strain>
    </source>
</reference>
<keyword evidence="2" id="KW-1185">Reference proteome</keyword>
<proteinExistence type="predicted"/>
<dbReference type="RefSeq" id="WP_328939239.1">
    <property type="nucleotide sequence ID" value="NZ_CP108133.1"/>
</dbReference>
<evidence type="ECO:0000313" key="2">
    <source>
        <dbReference type="Proteomes" id="UP001432166"/>
    </source>
</evidence>
<dbReference type="Proteomes" id="UP001432166">
    <property type="component" value="Chromosome"/>
</dbReference>
<organism evidence="1 2">
    <name type="scientific">Streptomyces tauricus</name>
    <dbReference type="NCBI Taxonomy" id="68274"/>
    <lineage>
        <taxon>Bacteria</taxon>
        <taxon>Bacillati</taxon>
        <taxon>Actinomycetota</taxon>
        <taxon>Actinomycetes</taxon>
        <taxon>Kitasatosporales</taxon>
        <taxon>Streptomycetaceae</taxon>
        <taxon>Streptomyces</taxon>
        <taxon>Streptomyces aurantiacus group</taxon>
    </lineage>
</organism>
<dbReference type="EMBL" id="CP108133">
    <property type="protein sequence ID" value="WTP53454.1"/>
    <property type="molecule type" value="Genomic_DNA"/>
</dbReference>
<name>A0ABZ1JTL5_9ACTN</name>
<accession>A0ABZ1JTL5</accession>